<dbReference type="Gene3D" id="3.40.50.2300">
    <property type="match status" value="1"/>
</dbReference>
<dbReference type="GeneID" id="95376847"/>
<evidence type="ECO:0000259" key="3">
    <source>
        <dbReference type="Pfam" id="PF05043"/>
    </source>
</evidence>
<dbReference type="InterPro" id="IPR013199">
    <property type="entry name" value="HTH_Mga_DNA-bd_dom"/>
</dbReference>
<dbReference type="InterPro" id="IPR050661">
    <property type="entry name" value="BglG_antiterminators"/>
</dbReference>
<keyword evidence="1" id="KW-0805">Transcription regulation</keyword>
<dbReference type="PANTHER" id="PTHR30185:SF18">
    <property type="entry name" value="TRANSCRIPTIONAL REGULATOR MTLR"/>
    <property type="match status" value="1"/>
</dbReference>
<protein>
    <submittedName>
        <fullName evidence="5">Helix-turn-helix domain-containing protein</fullName>
    </submittedName>
    <submittedName>
        <fullName evidence="6">Transcriptional antiterminator BglG</fullName>
    </submittedName>
</protein>
<dbReference type="Proteomes" id="UP001527202">
    <property type="component" value="Unassembled WGS sequence"/>
</dbReference>
<sequence length="479" mass="55929">MNKDFKLMKALIELLDSEERWFTFGEAERELGISDKSVRKLVEEITALLPGTMSIEVSRGKGIFFRRERHGPTIREILVEQFRQTSYYRLMHRLFVYGGQASAEELAEFLYMSASSFKKFIIQLNREDLKPSCLRLAYSSPALKGNEIHIRYFYWKLFSDSHPYTGWPFAEIDFGQIQEWITDLEEEQGIVYFLNSKRSLIFLIAVTLERIRQGHSVSVNGKLYDWENGAFYESVRRLAGKLGQEYGLDIAGEEIYFLQSLCSLSQYHYRNEREMALVQEEALHRNEEPKYRMLNNLLPLLRETFPSLAAGHRFVMEMCEFFEKLMIDNAVPELMAVSKSRLIAYMRREEPLIYEGVTECINRWSREHPAVSVSSYHLVKLGFIVSSNVRYKSKKAFLIIGEEFSVRHYVANRIKREIGDELTIETSILHELSDETVREREIDFIISTMPVALKTVPAVIISAIPTKRDLENIRKELLE</sequence>
<dbReference type="EMBL" id="JAMDMJ010000013">
    <property type="protein sequence ID" value="MCY9596596.1"/>
    <property type="molecule type" value="Genomic_DNA"/>
</dbReference>
<dbReference type="KEGG" id="pchi:PC41400_18805"/>
<dbReference type="RefSeq" id="WP_042226861.1">
    <property type="nucleotide sequence ID" value="NZ_CP026520.1"/>
</dbReference>
<name>A0A410WZG5_9BACL</name>
<dbReference type="EMBL" id="CP026520">
    <property type="protein sequence ID" value="QAV19602.1"/>
    <property type="molecule type" value="Genomic_DNA"/>
</dbReference>
<gene>
    <name evidence="5" type="ORF">M5X16_12510</name>
    <name evidence="6" type="ORF">PC41400_18805</name>
</gene>
<dbReference type="Proteomes" id="UP000288943">
    <property type="component" value="Chromosome"/>
</dbReference>
<evidence type="ECO:0000313" key="8">
    <source>
        <dbReference type="Proteomes" id="UP001527202"/>
    </source>
</evidence>
<reference evidence="6 7" key="1">
    <citation type="submission" date="2018-01" db="EMBL/GenBank/DDBJ databases">
        <title>The whole genome sequencing and assembly of Paenibacillus chitinolyticus KCCM 41400 strain.</title>
        <authorList>
            <person name="Kim J.-Y."/>
            <person name="Park M.-K."/>
            <person name="Lee Y.-J."/>
            <person name="Yi H."/>
            <person name="Bahn Y.-S."/>
            <person name="Kim J.F."/>
            <person name="Lee D.-W."/>
        </authorList>
    </citation>
    <scope>NUCLEOTIDE SEQUENCE [LARGE SCALE GENOMIC DNA]</scope>
    <source>
        <strain evidence="6 7">KCCM 41400</strain>
    </source>
</reference>
<keyword evidence="2" id="KW-0804">Transcription</keyword>
<dbReference type="AlphaFoldDB" id="A0A410WZG5"/>
<dbReference type="InterPro" id="IPR007737">
    <property type="entry name" value="Mga_HTH"/>
</dbReference>
<feature type="domain" description="M protein trans-acting positive regulator (MGA) HTH" evidence="4">
    <location>
        <begin position="6"/>
        <end position="61"/>
    </location>
</feature>
<organism evidence="6 7">
    <name type="scientific">Paenibacillus chitinolyticus</name>
    <dbReference type="NCBI Taxonomy" id="79263"/>
    <lineage>
        <taxon>Bacteria</taxon>
        <taxon>Bacillati</taxon>
        <taxon>Bacillota</taxon>
        <taxon>Bacilli</taxon>
        <taxon>Bacillales</taxon>
        <taxon>Paenibacillaceae</taxon>
        <taxon>Paenibacillus</taxon>
    </lineage>
</organism>
<feature type="domain" description="Mga helix-turn-helix" evidence="3">
    <location>
        <begin position="74"/>
        <end position="158"/>
    </location>
</feature>
<reference evidence="5 8" key="2">
    <citation type="submission" date="2022-05" db="EMBL/GenBank/DDBJ databases">
        <title>Genome Sequencing of Bee-Associated Microbes.</title>
        <authorList>
            <person name="Dunlap C."/>
        </authorList>
    </citation>
    <scope>NUCLEOTIDE SEQUENCE [LARGE SCALE GENOMIC DNA]</scope>
    <source>
        <strain evidence="5 8">NRRL B-23120</strain>
    </source>
</reference>
<dbReference type="Pfam" id="PF05043">
    <property type="entry name" value="Mga"/>
    <property type="match status" value="1"/>
</dbReference>
<evidence type="ECO:0000256" key="2">
    <source>
        <dbReference type="ARBA" id="ARBA00023163"/>
    </source>
</evidence>
<evidence type="ECO:0000259" key="4">
    <source>
        <dbReference type="Pfam" id="PF08280"/>
    </source>
</evidence>
<dbReference type="OrthoDB" id="1711164at2"/>
<keyword evidence="8" id="KW-1185">Reference proteome</keyword>
<evidence type="ECO:0000256" key="1">
    <source>
        <dbReference type="ARBA" id="ARBA00023015"/>
    </source>
</evidence>
<evidence type="ECO:0000313" key="7">
    <source>
        <dbReference type="Proteomes" id="UP000288943"/>
    </source>
</evidence>
<proteinExistence type="predicted"/>
<dbReference type="CDD" id="cd05568">
    <property type="entry name" value="PTS_IIB_bgl_like"/>
    <property type="match status" value="1"/>
</dbReference>
<evidence type="ECO:0000313" key="5">
    <source>
        <dbReference type="EMBL" id="MCY9596596.1"/>
    </source>
</evidence>
<dbReference type="Pfam" id="PF08280">
    <property type="entry name" value="HTH_Mga"/>
    <property type="match status" value="1"/>
</dbReference>
<dbReference type="PANTHER" id="PTHR30185">
    <property type="entry name" value="CRYPTIC BETA-GLUCOSIDE BGL OPERON ANTITERMINATOR"/>
    <property type="match status" value="1"/>
</dbReference>
<accession>A0A410WZG5</accession>
<evidence type="ECO:0000313" key="6">
    <source>
        <dbReference type="EMBL" id="QAV19602.1"/>
    </source>
</evidence>